<dbReference type="Gene3D" id="3.40.50.11790">
    <property type="match status" value="1"/>
</dbReference>
<dbReference type="EMBL" id="JACOPQ010000002">
    <property type="protein sequence ID" value="MBC5736077.1"/>
    <property type="molecule type" value="Genomic_DNA"/>
</dbReference>
<evidence type="ECO:0000313" key="1">
    <source>
        <dbReference type="EMBL" id="MBC5736077.1"/>
    </source>
</evidence>
<keyword evidence="2" id="KW-1185">Reference proteome</keyword>
<dbReference type="AlphaFoldDB" id="A0A8J6JIU9"/>
<sequence>MAIGLPKLEQEFYAAAQAASARDKKGVVALILRDAKAAGLHEVVWESDIPAELGEANRRNVERCMTGSDMGTPSKVYLAVIPPDGESGAATLAPALALLDNYSADYVAGPPDMSEAECGELAAWIKKRREKGGNTEKAVLPHTAADHMGIVNFTTDDIKAGAETFTAGEYCSRIAGILAGVPSTCSATSCVLPEVTGVPAVEDADARVGKGELFLIRDGVQVEIARAVNSLVTVGADQKEDWKKVKIVETMDLLTYFGTTTIKHGYRGKCANSYPNKLLLLLAFETFFKTLEPDILQKGRSSMDLDLDNQRKWLKNSGADVGSMTDQEIREADTGSYVFLLGLVKILDTMEDFLIRYEV</sequence>
<dbReference type="RefSeq" id="WP_186918474.1">
    <property type="nucleotide sequence ID" value="NZ_JACOPQ010000002.1"/>
</dbReference>
<comment type="caution">
    <text evidence="1">The sequence shown here is derived from an EMBL/GenBank/DDBJ whole genome shotgun (WGS) entry which is preliminary data.</text>
</comment>
<reference evidence="1" key="1">
    <citation type="submission" date="2020-08" db="EMBL/GenBank/DDBJ databases">
        <title>Genome public.</title>
        <authorList>
            <person name="Liu C."/>
            <person name="Sun Q."/>
        </authorList>
    </citation>
    <scope>NUCLEOTIDE SEQUENCE</scope>
    <source>
        <strain evidence="1">NSJ-52</strain>
    </source>
</reference>
<protein>
    <submittedName>
        <fullName evidence="1">Phage tail sheath protein</fullName>
    </submittedName>
</protein>
<accession>A0A8J6JIU9</accession>
<evidence type="ECO:0000313" key="2">
    <source>
        <dbReference type="Proteomes" id="UP000607645"/>
    </source>
</evidence>
<name>A0A8J6JIU9_9FIRM</name>
<dbReference type="Gene3D" id="3.30.1370.220">
    <property type="match status" value="1"/>
</dbReference>
<gene>
    <name evidence="1" type="ORF">H8S62_03515</name>
</gene>
<organism evidence="1 2">
    <name type="scientific">Lawsonibacter faecis</name>
    <dbReference type="NCBI Taxonomy" id="2763052"/>
    <lineage>
        <taxon>Bacteria</taxon>
        <taxon>Bacillati</taxon>
        <taxon>Bacillota</taxon>
        <taxon>Clostridia</taxon>
        <taxon>Eubacteriales</taxon>
        <taxon>Oscillospiraceae</taxon>
        <taxon>Lawsonibacter</taxon>
    </lineage>
</organism>
<dbReference type="Proteomes" id="UP000607645">
    <property type="component" value="Unassembled WGS sequence"/>
</dbReference>
<proteinExistence type="predicted"/>